<name>A0A6P6S035_9EIME</name>
<feature type="compositionally biased region" description="Basic and acidic residues" evidence="1">
    <location>
        <begin position="57"/>
        <end position="68"/>
    </location>
</feature>
<gene>
    <name evidence="3" type="primary">LOC34623750</name>
</gene>
<feature type="compositionally biased region" description="Low complexity" evidence="1">
    <location>
        <begin position="28"/>
        <end position="45"/>
    </location>
</feature>
<dbReference type="OrthoDB" id="348830at2759"/>
<evidence type="ECO:0000256" key="1">
    <source>
        <dbReference type="SAM" id="MobiDB-lite"/>
    </source>
</evidence>
<organism evidence="2 3">
    <name type="scientific">Cyclospora cayetanensis</name>
    <dbReference type="NCBI Taxonomy" id="88456"/>
    <lineage>
        <taxon>Eukaryota</taxon>
        <taxon>Sar</taxon>
        <taxon>Alveolata</taxon>
        <taxon>Apicomplexa</taxon>
        <taxon>Conoidasida</taxon>
        <taxon>Coccidia</taxon>
        <taxon>Eucoccidiorida</taxon>
        <taxon>Eimeriorina</taxon>
        <taxon>Eimeriidae</taxon>
        <taxon>Cyclospora</taxon>
    </lineage>
</organism>
<feature type="compositionally biased region" description="Low complexity" evidence="1">
    <location>
        <begin position="411"/>
        <end position="428"/>
    </location>
</feature>
<keyword evidence="2" id="KW-1185">Reference proteome</keyword>
<proteinExistence type="predicted"/>
<evidence type="ECO:0000313" key="3">
    <source>
        <dbReference type="RefSeq" id="XP_026192977.1"/>
    </source>
</evidence>
<feature type="region of interest" description="Disordered" evidence="1">
    <location>
        <begin position="313"/>
        <end position="372"/>
    </location>
</feature>
<sequence length="566" mass="61205">MKNTAALLPPEKRPECSVEPAQGERAVASDSCNSNSPSGSASNDATKSNAPTEESEQLEKKPCLHTIEDGGSNSSGGGRRKRVQWTWTGGISAVLVGSFGAWFAYEVYESASPTQFLPGCQSSSEPPKPAAGQALSPSSTAASTLCPAAAAPTTLQTPPKVAVGFSARANSASDMNVAKAEWRMSQKLKTLALGEKAPLRAVAESRFQTGLPREMQDNLALYFLQLDVDKPNGVRRTDALALATMVRRALSVNATGVVCAKASIKATESCSSSRALRISSSAMPVHDSGEALSAFSQEVGELIEALVLHEEAHPEEAAARRQQPQEEQPRGGTDEQQEMQNAGAEAEVTDAPNTQKGDSDVSTPVLLPGENPQERVLRLLKEANERARPTAWTVPRMESFPQPLAPPLPQQQPWKEVQQQESSESTEQLGVEGSRKEAREALELRLEVVKRTLSDLQALGSRQVDFMHSHEGTRTVCSIDEGSWGPACTGEYFVVCNPVFVRTYMLSNGDTCLTIVLRMRAHAYVVQHSWKPVTLCASVWTPTPSHVKYIRVQCSRMYHVCSCMDT</sequence>
<dbReference type="AlphaFoldDB" id="A0A6P6S035"/>
<dbReference type="Proteomes" id="UP000515125">
    <property type="component" value="Unplaced"/>
</dbReference>
<feature type="compositionally biased region" description="Basic and acidic residues" evidence="1">
    <location>
        <begin position="313"/>
        <end position="333"/>
    </location>
</feature>
<protein>
    <submittedName>
        <fullName evidence="3">Uncharacterized protein LOC34623750</fullName>
    </submittedName>
</protein>
<accession>A0A6P6S035</accession>
<evidence type="ECO:0000313" key="2">
    <source>
        <dbReference type="Proteomes" id="UP000515125"/>
    </source>
</evidence>
<feature type="region of interest" description="Disordered" evidence="1">
    <location>
        <begin position="1"/>
        <end position="81"/>
    </location>
</feature>
<feature type="compositionally biased region" description="Polar residues" evidence="1">
    <location>
        <begin position="351"/>
        <end position="362"/>
    </location>
</feature>
<dbReference type="GeneID" id="34623750"/>
<feature type="compositionally biased region" description="Polar residues" evidence="1">
    <location>
        <begin position="116"/>
        <end position="125"/>
    </location>
</feature>
<feature type="region of interest" description="Disordered" evidence="1">
    <location>
        <begin position="116"/>
        <end position="138"/>
    </location>
</feature>
<dbReference type="RefSeq" id="XP_026192977.1">
    <property type="nucleotide sequence ID" value="XM_026337192.1"/>
</dbReference>
<reference evidence="3" key="1">
    <citation type="submission" date="2025-08" db="UniProtKB">
        <authorList>
            <consortium name="RefSeq"/>
        </authorList>
    </citation>
    <scope>IDENTIFICATION</scope>
</reference>
<feature type="region of interest" description="Disordered" evidence="1">
    <location>
        <begin position="388"/>
        <end position="435"/>
    </location>
</feature>